<proteinExistence type="predicted"/>
<evidence type="ECO:0000256" key="4">
    <source>
        <dbReference type="ARBA" id="ARBA00022989"/>
    </source>
</evidence>
<organism evidence="7 8">
    <name type="scientific">Mucilaginibacter auburnensis</name>
    <dbReference type="NCBI Taxonomy" id="1457233"/>
    <lineage>
        <taxon>Bacteria</taxon>
        <taxon>Pseudomonadati</taxon>
        <taxon>Bacteroidota</taxon>
        <taxon>Sphingobacteriia</taxon>
        <taxon>Sphingobacteriales</taxon>
        <taxon>Sphingobacteriaceae</taxon>
        <taxon>Mucilaginibacter</taxon>
    </lineage>
</organism>
<dbReference type="PANTHER" id="PTHR30250">
    <property type="entry name" value="PST FAMILY PREDICTED COLANIC ACID TRANSPORTER"/>
    <property type="match status" value="1"/>
</dbReference>
<feature type="transmembrane region" description="Helical" evidence="6">
    <location>
        <begin position="330"/>
        <end position="351"/>
    </location>
</feature>
<dbReference type="AlphaFoldDB" id="A0A2H9VTD6"/>
<name>A0A2H9VTD6_9SPHI</name>
<keyword evidence="5 6" id="KW-0472">Membrane</keyword>
<dbReference type="RefSeq" id="WP_100340293.1">
    <property type="nucleotide sequence ID" value="NZ_PGFJ01000001.1"/>
</dbReference>
<comment type="caution">
    <text evidence="7">The sequence shown here is derived from an EMBL/GenBank/DDBJ whole genome shotgun (WGS) entry which is preliminary data.</text>
</comment>
<evidence type="ECO:0000313" key="8">
    <source>
        <dbReference type="Proteomes" id="UP000242687"/>
    </source>
</evidence>
<feature type="transmembrane region" description="Helical" evidence="6">
    <location>
        <begin position="363"/>
        <end position="383"/>
    </location>
</feature>
<feature type="transmembrane region" description="Helical" evidence="6">
    <location>
        <begin position="20"/>
        <end position="41"/>
    </location>
</feature>
<accession>A0A2H9VTD6</accession>
<evidence type="ECO:0000313" key="7">
    <source>
        <dbReference type="EMBL" id="PJJ84081.1"/>
    </source>
</evidence>
<feature type="transmembrane region" description="Helical" evidence="6">
    <location>
        <begin position="178"/>
        <end position="200"/>
    </location>
</feature>
<dbReference type="GO" id="GO:0005886">
    <property type="term" value="C:plasma membrane"/>
    <property type="evidence" value="ECO:0007669"/>
    <property type="project" value="UniProtKB-SubCell"/>
</dbReference>
<dbReference type="Pfam" id="PF01943">
    <property type="entry name" value="Polysacc_synt"/>
    <property type="match status" value="1"/>
</dbReference>
<feature type="transmembrane region" description="Helical" evidence="6">
    <location>
        <begin position="91"/>
        <end position="114"/>
    </location>
</feature>
<keyword evidence="3 6" id="KW-0812">Transmembrane</keyword>
<reference evidence="7 8" key="1">
    <citation type="submission" date="2017-11" db="EMBL/GenBank/DDBJ databases">
        <title>Genomic Encyclopedia of Archaeal and Bacterial Type Strains, Phase II (KMG-II): From Individual Species to Whole Genera.</title>
        <authorList>
            <person name="Goeker M."/>
        </authorList>
    </citation>
    <scope>NUCLEOTIDE SEQUENCE [LARGE SCALE GENOMIC DNA]</scope>
    <source>
        <strain evidence="7 8">DSM 28175</strain>
    </source>
</reference>
<dbReference type="OrthoDB" id="9815702at2"/>
<dbReference type="Proteomes" id="UP000242687">
    <property type="component" value="Unassembled WGS sequence"/>
</dbReference>
<dbReference type="InterPro" id="IPR050833">
    <property type="entry name" value="Poly_Biosynth_Transport"/>
</dbReference>
<evidence type="ECO:0000256" key="5">
    <source>
        <dbReference type="ARBA" id="ARBA00023136"/>
    </source>
</evidence>
<keyword evidence="8" id="KW-1185">Reference proteome</keyword>
<dbReference type="InterPro" id="IPR002797">
    <property type="entry name" value="Polysacc_synth"/>
</dbReference>
<dbReference type="PANTHER" id="PTHR30250:SF11">
    <property type="entry name" value="O-ANTIGEN TRANSPORTER-RELATED"/>
    <property type="match status" value="1"/>
</dbReference>
<evidence type="ECO:0000256" key="1">
    <source>
        <dbReference type="ARBA" id="ARBA00004651"/>
    </source>
</evidence>
<keyword evidence="2" id="KW-1003">Cell membrane</keyword>
<feature type="transmembrane region" description="Helical" evidence="6">
    <location>
        <begin position="301"/>
        <end position="324"/>
    </location>
</feature>
<dbReference type="EMBL" id="PGFJ01000001">
    <property type="protein sequence ID" value="PJJ84081.1"/>
    <property type="molecule type" value="Genomic_DNA"/>
</dbReference>
<evidence type="ECO:0000256" key="3">
    <source>
        <dbReference type="ARBA" id="ARBA00022692"/>
    </source>
</evidence>
<feature type="transmembrane region" description="Helical" evidence="6">
    <location>
        <begin position="47"/>
        <end position="70"/>
    </location>
</feature>
<feature type="transmembrane region" description="Helical" evidence="6">
    <location>
        <begin position="389"/>
        <end position="410"/>
    </location>
</feature>
<evidence type="ECO:0000256" key="6">
    <source>
        <dbReference type="SAM" id="Phobius"/>
    </source>
</evidence>
<comment type="subcellular location">
    <subcellularLocation>
        <location evidence="1">Cell membrane</location>
        <topology evidence="1">Multi-pass membrane protein</topology>
    </subcellularLocation>
</comment>
<feature type="transmembrane region" description="Helical" evidence="6">
    <location>
        <begin position="120"/>
        <end position="142"/>
    </location>
</feature>
<sequence>MKRLSAIYKNVKQNNVATNFLNLGSIQVSNMLLAILAMFVVTRTVGLVAFGLVTSSYRFALLAGSGINFGTGQSGVRDATLSRDDPQKLSAVVAATLSIRLLAFLIFLGCLLVLRFTGLFYSRFVFFSIPVVLAEVVNPLCFYIGVEKLKTFNVYNLVANAATLIAIILVVHGAEDALFVNFILGTANVVVYITLLVRFASHFKLTLKLPALNELKQLAKDNFYLTINNASANLQQSVIIFALSEWSTPVVLGAYSICDRFVGQIRNLLNIVANSIYPKAVILYKAHAEQWVIYRRKVKRIFIAIFFAGGIITFIGADFIIYVLSKQHDATAVLFLRTMAFVPVISVLNTINTLDQLIKKHNVFIFRIAALLLLVSTITAIILANSTNFAIIGTFTVIVELSACVMYEYIITKPAIAHE</sequence>
<gene>
    <name evidence="7" type="ORF">CLV57_1085</name>
</gene>
<evidence type="ECO:0000256" key="2">
    <source>
        <dbReference type="ARBA" id="ARBA00022475"/>
    </source>
</evidence>
<protein>
    <submittedName>
        <fullName evidence="7">O-antigen/teichoic acid export membrane protein</fullName>
    </submittedName>
</protein>
<keyword evidence="4 6" id="KW-1133">Transmembrane helix</keyword>
<feature type="transmembrane region" description="Helical" evidence="6">
    <location>
        <begin position="154"/>
        <end position="172"/>
    </location>
</feature>